<comment type="caution">
    <text evidence="1">The sequence shown here is derived from an EMBL/GenBank/DDBJ whole genome shotgun (WGS) entry which is preliminary data.</text>
</comment>
<evidence type="ECO:0000313" key="2">
    <source>
        <dbReference type="Proteomes" id="UP001194468"/>
    </source>
</evidence>
<dbReference type="AlphaFoldDB" id="A0AAD4BXF1"/>
<protein>
    <submittedName>
        <fullName evidence="1">Uncharacterized protein</fullName>
    </submittedName>
</protein>
<sequence length="142" mass="16039">MSLLVKQGIFLLPRVRPRLSLSLPYPPLSPKLANRPNIRADMSPLHLSVQPYQCIECLGRVSDHRNLAKRARVYSDRPIHHEHTRLYAHDVQGRCRSGIDSGFGLSCSHGADRAEVMISSVERNERLDATPMDVETNNYILA</sequence>
<evidence type="ECO:0000313" key="1">
    <source>
        <dbReference type="EMBL" id="KAF8442279.1"/>
    </source>
</evidence>
<reference evidence="1" key="2">
    <citation type="journal article" date="2020" name="Nat. Commun.">
        <title>Large-scale genome sequencing of mycorrhizal fungi provides insights into the early evolution of symbiotic traits.</title>
        <authorList>
            <person name="Miyauchi S."/>
            <person name="Kiss E."/>
            <person name="Kuo A."/>
            <person name="Drula E."/>
            <person name="Kohler A."/>
            <person name="Sanchez-Garcia M."/>
            <person name="Morin E."/>
            <person name="Andreopoulos B."/>
            <person name="Barry K.W."/>
            <person name="Bonito G."/>
            <person name="Buee M."/>
            <person name="Carver A."/>
            <person name="Chen C."/>
            <person name="Cichocki N."/>
            <person name="Clum A."/>
            <person name="Culley D."/>
            <person name="Crous P.W."/>
            <person name="Fauchery L."/>
            <person name="Girlanda M."/>
            <person name="Hayes R.D."/>
            <person name="Keri Z."/>
            <person name="LaButti K."/>
            <person name="Lipzen A."/>
            <person name="Lombard V."/>
            <person name="Magnuson J."/>
            <person name="Maillard F."/>
            <person name="Murat C."/>
            <person name="Nolan M."/>
            <person name="Ohm R.A."/>
            <person name="Pangilinan J."/>
            <person name="Pereira M.F."/>
            <person name="Perotto S."/>
            <person name="Peter M."/>
            <person name="Pfister S."/>
            <person name="Riley R."/>
            <person name="Sitrit Y."/>
            <person name="Stielow J.B."/>
            <person name="Szollosi G."/>
            <person name="Zifcakova L."/>
            <person name="Stursova M."/>
            <person name="Spatafora J.W."/>
            <person name="Tedersoo L."/>
            <person name="Vaario L.M."/>
            <person name="Yamada A."/>
            <person name="Yan M."/>
            <person name="Wang P."/>
            <person name="Xu J."/>
            <person name="Bruns T."/>
            <person name="Baldrian P."/>
            <person name="Vilgalys R."/>
            <person name="Dunand C."/>
            <person name="Henrissat B."/>
            <person name="Grigoriev I.V."/>
            <person name="Hibbett D."/>
            <person name="Nagy L.G."/>
            <person name="Martin F.M."/>
        </authorList>
    </citation>
    <scope>NUCLEOTIDE SEQUENCE</scope>
    <source>
        <strain evidence="1">BED1</strain>
    </source>
</reference>
<reference evidence="1" key="1">
    <citation type="submission" date="2019-10" db="EMBL/GenBank/DDBJ databases">
        <authorList>
            <consortium name="DOE Joint Genome Institute"/>
            <person name="Kuo A."/>
            <person name="Miyauchi S."/>
            <person name="Kiss E."/>
            <person name="Drula E."/>
            <person name="Kohler A."/>
            <person name="Sanchez-Garcia M."/>
            <person name="Andreopoulos B."/>
            <person name="Barry K.W."/>
            <person name="Bonito G."/>
            <person name="Buee M."/>
            <person name="Carver A."/>
            <person name="Chen C."/>
            <person name="Cichocki N."/>
            <person name="Clum A."/>
            <person name="Culley D."/>
            <person name="Crous P.W."/>
            <person name="Fauchery L."/>
            <person name="Girlanda M."/>
            <person name="Hayes R."/>
            <person name="Keri Z."/>
            <person name="LaButti K."/>
            <person name="Lipzen A."/>
            <person name="Lombard V."/>
            <person name="Magnuson J."/>
            <person name="Maillard F."/>
            <person name="Morin E."/>
            <person name="Murat C."/>
            <person name="Nolan M."/>
            <person name="Ohm R."/>
            <person name="Pangilinan J."/>
            <person name="Pereira M."/>
            <person name="Perotto S."/>
            <person name="Peter M."/>
            <person name="Riley R."/>
            <person name="Sitrit Y."/>
            <person name="Stielow B."/>
            <person name="Szollosi G."/>
            <person name="Zifcakova L."/>
            <person name="Stursova M."/>
            <person name="Spatafora J.W."/>
            <person name="Tedersoo L."/>
            <person name="Vaario L.-M."/>
            <person name="Yamada A."/>
            <person name="Yan M."/>
            <person name="Wang P."/>
            <person name="Xu J."/>
            <person name="Bruns T."/>
            <person name="Baldrian P."/>
            <person name="Vilgalys R."/>
            <person name="Henrissat B."/>
            <person name="Grigoriev I.V."/>
            <person name="Hibbett D."/>
            <person name="Nagy L.G."/>
            <person name="Martin F.M."/>
        </authorList>
    </citation>
    <scope>NUCLEOTIDE SEQUENCE</scope>
    <source>
        <strain evidence="1">BED1</strain>
    </source>
</reference>
<dbReference type="EMBL" id="WHUW01000009">
    <property type="protein sequence ID" value="KAF8442279.1"/>
    <property type="molecule type" value="Genomic_DNA"/>
</dbReference>
<keyword evidence="2" id="KW-1185">Reference proteome</keyword>
<organism evidence="1 2">
    <name type="scientific">Boletus edulis BED1</name>
    <dbReference type="NCBI Taxonomy" id="1328754"/>
    <lineage>
        <taxon>Eukaryota</taxon>
        <taxon>Fungi</taxon>
        <taxon>Dikarya</taxon>
        <taxon>Basidiomycota</taxon>
        <taxon>Agaricomycotina</taxon>
        <taxon>Agaricomycetes</taxon>
        <taxon>Agaricomycetidae</taxon>
        <taxon>Boletales</taxon>
        <taxon>Boletineae</taxon>
        <taxon>Boletaceae</taxon>
        <taxon>Boletoideae</taxon>
        <taxon>Boletus</taxon>
    </lineage>
</organism>
<dbReference type="Proteomes" id="UP001194468">
    <property type="component" value="Unassembled WGS sequence"/>
</dbReference>
<accession>A0AAD4BXF1</accession>
<proteinExistence type="predicted"/>
<gene>
    <name evidence="1" type="ORF">L210DRAFT_3536215</name>
</gene>
<name>A0AAD4BXF1_BOLED</name>